<protein>
    <submittedName>
        <fullName evidence="2">Uncharacterized protein</fullName>
    </submittedName>
</protein>
<gene>
    <name evidence="2" type="ORF">D0962_34500</name>
</gene>
<keyword evidence="1" id="KW-0472">Membrane</keyword>
<reference evidence="2 3" key="1">
    <citation type="journal article" date="2020" name="Microb. Ecol.">
        <title>Ecogenomics of the Marine Benthic Filamentous Cyanobacterium Adonisia.</title>
        <authorList>
            <person name="Walter J.M."/>
            <person name="Coutinho F.H."/>
            <person name="Leomil L."/>
            <person name="Hargreaves P.I."/>
            <person name="Campeao M.E."/>
            <person name="Vieira V.V."/>
            <person name="Silva B.S."/>
            <person name="Fistarol G.O."/>
            <person name="Salomon P.S."/>
            <person name="Sawabe T."/>
            <person name="Mino S."/>
            <person name="Hosokawa M."/>
            <person name="Miyashita H."/>
            <person name="Maruyama F."/>
            <person name="van Verk M.C."/>
            <person name="Dutilh B.E."/>
            <person name="Thompson C.C."/>
            <person name="Thompson F.L."/>
        </authorList>
    </citation>
    <scope>NUCLEOTIDE SEQUENCE [LARGE SCALE GENOMIC DNA]</scope>
    <source>
        <strain evidence="2 3">CCMR0082</strain>
    </source>
</reference>
<comment type="caution">
    <text evidence="2">The sequence shown here is derived from an EMBL/GenBank/DDBJ whole genome shotgun (WGS) entry which is preliminary data.</text>
</comment>
<keyword evidence="1" id="KW-0812">Transmembrane</keyword>
<accession>A0A6M0SGW5</accession>
<keyword evidence="1" id="KW-1133">Transmembrane helix</keyword>
<sequence length="122" mass="13462">MDYLNTTRSPFECHVEVDTDWMHRAALPGADSDQWETVDSSFVPSSEPVGVRRFMEMGRNARSVLLGLGAMTVVVFFGSLAIAERSGQLHDIRDRNLSIASRALMVLGLGAMGGTVFYTRNH</sequence>
<evidence type="ECO:0000313" key="3">
    <source>
        <dbReference type="Proteomes" id="UP000473574"/>
    </source>
</evidence>
<dbReference type="Proteomes" id="UP000473574">
    <property type="component" value="Unassembled WGS sequence"/>
</dbReference>
<organism evidence="2 3">
    <name type="scientific">Adonisia turfae CCMR0082</name>
    <dbReference type="NCBI Taxonomy" id="2304604"/>
    <lineage>
        <taxon>Bacteria</taxon>
        <taxon>Bacillati</taxon>
        <taxon>Cyanobacteriota</taxon>
        <taxon>Adonisia</taxon>
        <taxon>Adonisia turfae</taxon>
    </lineage>
</organism>
<feature type="transmembrane region" description="Helical" evidence="1">
    <location>
        <begin position="99"/>
        <end position="119"/>
    </location>
</feature>
<feature type="transmembrane region" description="Helical" evidence="1">
    <location>
        <begin position="63"/>
        <end position="83"/>
    </location>
</feature>
<evidence type="ECO:0000256" key="1">
    <source>
        <dbReference type="SAM" id="Phobius"/>
    </source>
</evidence>
<proteinExistence type="predicted"/>
<dbReference type="AlphaFoldDB" id="A0A6M0SGW5"/>
<dbReference type="RefSeq" id="WP_163671093.1">
    <property type="nucleotide sequence ID" value="NZ_QZCE01000002.1"/>
</dbReference>
<dbReference type="EMBL" id="QZCE01000002">
    <property type="protein sequence ID" value="NEZ67809.1"/>
    <property type="molecule type" value="Genomic_DNA"/>
</dbReference>
<name>A0A6M0SGW5_9CYAN</name>
<evidence type="ECO:0000313" key="2">
    <source>
        <dbReference type="EMBL" id="NEZ67809.1"/>
    </source>
</evidence>